<gene>
    <name evidence="6" type="ORF">RDV89_11255</name>
</gene>
<feature type="region of interest" description="Disordered" evidence="4">
    <location>
        <begin position="307"/>
        <end position="327"/>
    </location>
</feature>
<keyword evidence="3 6" id="KW-0456">Lyase</keyword>
<proteinExistence type="inferred from homology"/>
<evidence type="ECO:0000256" key="2">
    <source>
        <dbReference type="ARBA" id="ARBA00022723"/>
    </source>
</evidence>
<evidence type="ECO:0000256" key="4">
    <source>
        <dbReference type="SAM" id="MobiDB-lite"/>
    </source>
</evidence>
<keyword evidence="2" id="KW-0479">Metal-binding</keyword>
<dbReference type="EMBL" id="JAVYII010000004">
    <property type="protein sequence ID" value="MDT9593647.1"/>
    <property type="molecule type" value="Genomic_DNA"/>
</dbReference>
<evidence type="ECO:0000256" key="1">
    <source>
        <dbReference type="ARBA" id="ARBA00009405"/>
    </source>
</evidence>
<organism evidence="6 7">
    <name type="scientific">Nocardioides imazamoxiresistens</name>
    <dbReference type="NCBI Taxonomy" id="3231893"/>
    <lineage>
        <taxon>Bacteria</taxon>
        <taxon>Bacillati</taxon>
        <taxon>Actinomycetota</taxon>
        <taxon>Actinomycetes</taxon>
        <taxon>Propionibacteriales</taxon>
        <taxon>Nocardioidaceae</taxon>
        <taxon>Nocardioides</taxon>
    </lineage>
</organism>
<evidence type="ECO:0000313" key="6">
    <source>
        <dbReference type="EMBL" id="MDT9593647.1"/>
    </source>
</evidence>
<dbReference type="RefSeq" id="WP_315733140.1">
    <property type="nucleotide sequence ID" value="NZ_JAVYII010000004.1"/>
</dbReference>
<feature type="domain" description="Pyruvate carboxyltransferase" evidence="5">
    <location>
        <begin position="16"/>
        <end position="287"/>
    </location>
</feature>
<comment type="similarity">
    <text evidence="1">Belongs to the HMG-CoA lyase family.</text>
</comment>
<dbReference type="InterPro" id="IPR000891">
    <property type="entry name" value="PYR_CT"/>
</dbReference>
<dbReference type="PANTHER" id="PTHR42738:SF7">
    <property type="entry name" value="HYDROXYMETHYLGLUTARYL-COA LYASE"/>
    <property type="match status" value="1"/>
</dbReference>
<dbReference type="Pfam" id="PF00682">
    <property type="entry name" value="HMGL-like"/>
    <property type="match status" value="1"/>
</dbReference>
<keyword evidence="7" id="KW-1185">Reference proteome</keyword>
<dbReference type="Proteomes" id="UP001268542">
    <property type="component" value="Unassembled WGS sequence"/>
</dbReference>
<dbReference type="PROSITE" id="PS50991">
    <property type="entry name" value="PYR_CT"/>
    <property type="match status" value="1"/>
</dbReference>
<dbReference type="SUPFAM" id="SSF51569">
    <property type="entry name" value="Aldolase"/>
    <property type="match status" value="1"/>
</dbReference>
<name>A0ABU3PWM2_9ACTN</name>
<dbReference type="GO" id="GO:0016829">
    <property type="term" value="F:lyase activity"/>
    <property type="evidence" value="ECO:0007669"/>
    <property type="project" value="UniProtKB-KW"/>
</dbReference>
<dbReference type="InterPro" id="IPR013785">
    <property type="entry name" value="Aldolase_TIM"/>
</dbReference>
<comment type="caution">
    <text evidence="6">The sequence shown here is derived from an EMBL/GenBank/DDBJ whole genome shotgun (WGS) entry which is preliminary data.</text>
</comment>
<dbReference type="PANTHER" id="PTHR42738">
    <property type="entry name" value="HYDROXYMETHYLGLUTARYL-COA LYASE"/>
    <property type="match status" value="1"/>
</dbReference>
<accession>A0ABU3PWM2</accession>
<evidence type="ECO:0000259" key="5">
    <source>
        <dbReference type="PROSITE" id="PS50991"/>
    </source>
</evidence>
<protein>
    <submittedName>
        <fullName evidence="6">Hydroxymethylglutaryl-CoA lyase</fullName>
    </submittedName>
</protein>
<dbReference type="InterPro" id="IPR043594">
    <property type="entry name" value="HMGL"/>
</dbReference>
<evidence type="ECO:0000256" key="3">
    <source>
        <dbReference type="ARBA" id="ARBA00023239"/>
    </source>
</evidence>
<sequence length="327" mass="33705">MSEAGLPGLPALPASLRVVEVVLRDGLQAVPDPVLSTDDKVEVVRLLLEAGVREVEAVSFAHPKVLPQLADAADVMARVPREPGVRYRGLVPNLVGARRAADCGLDEIVLVVPADEGLARANQNRGVDELLDELGAAGPVVRESGADLVVAVASAFFAPARGDVPWAEAERVVDAAVAAGASGVYLAATTGMEHPYEMAAGVARVRARHPGLAVGVHLHNRNGAALANAVAAMQVGVDWIETACGGLGGDLWFPGPAEVLGNAPTEDLLHLCDVLGVATGIDLGAYHRVVDLVARLTGRPPVSFTARGGTRAQLGAAPWPDSPPGRV</sequence>
<reference evidence="6 7" key="1">
    <citation type="submission" date="2023-08" db="EMBL/GenBank/DDBJ databases">
        <title>Nocardioides seae sp. nov., a bacterium isolated from a soil.</title>
        <authorList>
            <person name="Wang X."/>
        </authorList>
    </citation>
    <scope>NUCLEOTIDE SEQUENCE [LARGE SCALE GENOMIC DNA]</scope>
    <source>
        <strain evidence="6 7">YZH12</strain>
    </source>
</reference>
<dbReference type="Gene3D" id="3.20.20.70">
    <property type="entry name" value="Aldolase class I"/>
    <property type="match status" value="1"/>
</dbReference>
<evidence type="ECO:0000313" key="7">
    <source>
        <dbReference type="Proteomes" id="UP001268542"/>
    </source>
</evidence>